<organism evidence="5 6">
    <name type="scientific">Chelonia mydas</name>
    <name type="common">Green sea-turtle</name>
    <name type="synonym">Chelonia agassizi</name>
    <dbReference type="NCBI Taxonomy" id="8469"/>
    <lineage>
        <taxon>Eukaryota</taxon>
        <taxon>Metazoa</taxon>
        <taxon>Chordata</taxon>
        <taxon>Craniata</taxon>
        <taxon>Vertebrata</taxon>
        <taxon>Euteleostomi</taxon>
        <taxon>Archelosauria</taxon>
        <taxon>Testudinata</taxon>
        <taxon>Testudines</taxon>
        <taxon>Cryptodira</taxon>
        <taxon>Durocryptodira</taxon>
        <taxon>Americhelydia</taxon>
        <taxon>Chelonioidea</taxon>
        <taxon>Cheloniidae</taxon>
        <taxon>Chelonia</taxon>
    </lineage>
</organism>
<proteinExistence type="inferred from homology"/>
<dbReference type="InterPro" id="IPR007677">
    <property type="entry name" value="Gasdermin"/>
</dbReference>
<dbReference type="Pfam" id="PF04598">
    <property type="entry name" value="Gasdermin"/>
    <property type="match status" value="1"/>
</dbReference>
<comment type="subcellular location">
    <subcellularLocation>
        <location evidence="1">Endomembrane system</location>
    </subcellularLocation>
</comment>
<dbReference type="GO" id="GO:0001786">
    <property type="term" value="F:phosphatidylserine binding"/>
    <property type="evidence" value="ECO:0007669"/>
    <property type="project" value="TreeGrafter"/>
</dbReference>
<dbReference type="Proteomes" id="UP000031443">
    <property type="component" value="Unassembled WGS sequence"/>
</dbReference>
<gene>
    <name evidence="5" type="ORF">UY3_09130</name>
</gene>
<dbReference type="AlphaFoldDB" id="M7B7D4"/>
<evidence type="ECO:0000313" key="6">
    <source>
        <dbReference type="Proteomes" id="UP000031443"/>
    </source>
</evidence>
<name>M7B7D4_CHEMY</name>
<reference evidence="6" key="1">
    <citation type="journal article" date="2013" name="Nat. Genet.">
        <title>The draft genomes of soft-shell turtle and green sea turtle yield insights into the development and evolution of the turtle-specific body plan.</title>
        <authorList>
            <person name="Wang Z."/>
            <person name="Pascual-Anaya J."/>
            <person name="Zadissa A."/>
            <person name="Li W."/>
            <person name="Niimura Y."/>
            <person name="Huang Z."/>
            <person name="Li C."/>
            <person name="White S."/>
            <person name="Xiong Z."/>
            <person name="Fang D."/>
            <person name="Wang B."/>
            <person name="Ming Y."/>
            <person name="Chen Y."/>
            <person name="Zheng Y."/>
            <person name="Kuraku S."/>
            <person name="Pignatelli M."/>
            <person name="Herrero J."/>
            <person name="Beal K."/>
            <person name="Nozawa M."/>
            <person name="Li Q."/>
            <person name="Wang J."/>
            <person name="Zhang H."/>
            <person name="Yu L."/>
            <person name="Shigenobu S."/>
            <person name="Wang J."/>
            <person name="Liu J."/>
            <person name="Flicek P."/>
            <person name="Searle S."/>
            <person name="Wang J."/>
            <person name="Kuratani S."/>
            <person name="Yin Y."/>
            <person name="Aken B."/>
            <person name="Zhang G."/>
            <person name="Irie N."/>
        </authorList>
    </citation>
    <scope>NUCLEOTIDE SEQUENCE [LARGE SCALE GENOMIC DNA]</scope>
</reference>
<evidence type="ECO:0000313" key="5">
    <source>
        <dbReference type="EMBL" id="EMP33836.1"/>
    </source>
</evidence>
<dbReference type="PANTHER" id="PTHR16399:SF18">
    <property type="entry name" value="GASDERMIN-A"/>
    <property type="match status" value="1"/>
</dbReference>
<dbReference type="STRING" id="8469.M7B7D4"/>
<evidence type="ECO:0000256" key="2">
    <source>
        <dbReference type="ARBA" id="ARBA00009279"/>
    </source>
</evidence>
<dbReference type="GO" id="GO:0070269">
    <property type="term" value="P:pyroptotic inflammatory response"/>
    <property type="evidence" value="ECO:0007669"/>
    <property type="project" value="TreeGrafter"/>
</dbReference>
<feature type="domain" description="Gasdermin pore forming" evidence="4">
    <location>
        <begin position="1"/>
        <end position="230"/>
    </location>
</feature>
<sequence length="254" mass="28720">MFARAAKQLTKELDSDGRLIPISSLASADSYRPFCLVRKKQPWLPLQPPKYLITPYKLTDIFKEGTTMDAEVKYVDLLRYSETTDQKAGGKLSLKLQPTEVDFACSGKSLFSVSPISVRKAYVSKKGQWKIDTSHKFIKEFSGSPGTQLYVVTEAFELKEPLHIQKMSQGGGKVVITAGEIGEIQHYGVQRHKDIKMYKDYTYAEGLIRKCSLAQNRKFLFVSDDLDFRVLTLLVTCLEKNMVAKQLALVYTLT</sequence>
<comment type="similarity">
    <text evidence="2">Belongs to the gasdermin family.</text>
</comment>
<keyword evidence="6" id="KW-1185">Reference proteome</keyword>
<evidence type="ECO:0000259" key="4">
    <source>
        <dbReference type="Pfam" id="PF04598"/>
    </source>
</evidence>
<dbReference type="eggNOG" id="ENOG502RVNI">
    <property type="taxonomic scope" value="Eukaryota"/>
</dbReference>
<accession>M7B7D4</accession>
<keyword evidence="3" id="KW-0472">Membrane</keyword>
<protein>
    <submittedName>
        <fullName evidence="5">Pejvakin</fullName>
    </submittedName>
</protein>
<evidence type="ECO:0000256" key="1">
    <source>
        <dbReference type="ARBA" id="ARBA00004308"/>
    </source>
</evidence>
<dbReference type="GO" id="GO:0042742">
    <property type="term" value="P:defense response to bacterium"/>
    <property type="evidence" value="ECO:0007669"/>
    <property type="project" value="TreeGrafter"/>
</dbReference>
<dbReference type="PANTHER" id="PTHR16399">
    <property type="entry name" value="GASDERMIN"/>
    <property type="match status" value="1"/>
</dbReference>
<dbReference type="GO" id="GO:0005546">
    <property type="term" value="F:phosphatidylinositol-4,5-bisphosphate binding"/>
    <property type="evidence" value="ECO:0007669"/>
    <property type="project" value="TreeGrafter"/>
</dbReference>
<dbReference type="EMBL" id="KB535131">
    <property type="protein sequence ID" value="EMP33836.1"/>
    <property type="molecule type" value="Genomic_DNA"/>
</dbReference>
<dbReference type="GO" id="GO:0070273">
    <property type="term" value="F:phosphatidylinositol-4-phosphate binding"/>
    <property type="evidence" value="ECO:0007669"/>
    <property type="project" value="TreeGrafter"/>
</dbReference>
<dbReference type="InterPro" id="IPR040460">
    <property type="entry name" value="Gasdermin_pore"/>
</dbReference>
<evidence type="ECO:0000256" key="3">
    <source>
        <dbReference type="ARBA" id="ARBA00023136"/>
    </source>
</evidence>
<dbReference type="GO" id="GO:0012505">
    <property type="term" value="C:endomembrane system"/>
    <property type="evidence" value="ECO:0007669"/>
    <property type="project" value="UniProtKB-SubCell"/>
</dbReference>